<dbReference type="OrthoDB" id="8549784at2"/>
<sequence length="254" mass="26815">MRELASIGLAVLLVASGVSQAWAHGGGGAGGITEGDLCSVEKGHQLVHFSAYQHVSAGPASQLARLKDADLKRYVDALKEEFRSYCRDIPSTGKTTLTFDLISDTLRTIPMAVRVVEVTNDGESGTVLEIPQQVYPTGVVRAEAEFTKAGKYRAIVELQEHHADGSPLVGADDAVSHSHDGTGAANQKHGTAGEEEAYHAYDSNFSFPFTVGLKTARSVGGSSSMMSNPAILVMTIAGIGIGTVLYVRRKNKAA</sequence>
<accession>A0A2T4U1K8</accession>
<reference evidence="4" key="2">
    <citation type="journal article" date="2018" name="Environ. Microbiol.">
        <title>Bloom of a denitrifying methanotroph, 'Candidatus Methylomirabilis limnetica', in a deep stratified lake.</title>
        <authorList>
            <person name="Graf J.S."/>
            <person name="Mayr M.J."/>
            <person name="Marchant H.K."/>
            <person name="Tienken D."/>
            <person name="Hach P.F."/>
            <person name="Brand A."/>
            <person name="Schubert C.J."/>
            <person name="Kuypers M.M."/>
            <person name="Milucka J."/>
        </authorList>
    </citation>
    <scope>NUCLEOTIDE SEQUENCE [LARGE SCALE GENOMIC DNA]</scope>
    <source>
        <strain evidence="4">Zug</strain>
    </source>
</reference>
<evidence type="ECO:0008006" key="5">
    <source>
        <dbReference type="Google" id="ProtNLM"/>
    </source>
</evidence>
<protein>
    <recommendedName>
        <fullName evidence="5">Gram-positive cocci surface proteins LPxTG domain-containing protein</fullName>
    </recommendedName>
</protein>
<dbReference type="Proteomes" id="UP000241436">
    <property type="component" value="Unassembled WGS sequence"/>
</dbReference>
<feature type="chain" id="PRO_5015531893" description="Gram-positive cocci surface proteins LPxTG domain-containing protein" evidence="2">
    <location>
        <begin position="24"/>
        <end position="254"/>
    </location>
</feature>
<keyword evidence="4" id="KW-1185">Reference proteome</keyword>
<evidence type="ECO:0000313" key="4">
    <source>
        <dbReference type="Proteomes" id="UP000241436"/>
    </source>
</evidence>
<keyword evidence="1" id="KW-1133">Transmembrane helix</keyword>
<dbReference type="RefSeq" id="WP_107560876.1">
    <property type="nucleotide sequence ID" value="NZ_NVQC01000003.1"/>
</dbReference>
<evidence type="ECO:0000256" key="2">
    <source>
        <dbReference type="SAM" id="SignalP"/>
    </source>
</evidence>
<keyword evidence="1" id="KW-0812">Transmembrane</keyword>
<evidence type="ECO:0000256" key="1">
    <source>
        <dbReference type="SAM" id="Phobius"/>
    </source>
</evidence>
<comment type="caution">
    <text evidence="3">The sequence shown here is derived from an EMBL/GenBank/DDBJ whole genome shotgun (WGS) entry which is preliminary data.</text>
</comment>
<organism evidence="3 4">
    <name type="scientific">Candidatus Methylomirabilis limnetica</name>
    <dbReference type="NCBI Taxonomy" id="2033718"/>
    <lineage>
        <taxon>Bacteria</taxon>
        <taxon>Candidatus Methylomirabilota</taxon>
        <taxon>Candidatus Methylomirabilia</taxon>
        <taxon>Candidatus Methylomirabilales</taxon>
        <taxon>Candidatus Methylomirabilaceae</taxon>
        <taxon>Candidatus Methylomirabilis</taxon>
    </lineage>
</organism>
<name>A0A2T4U1K8_9BACT</name>
<gene>
    <name evidence="3" type="ORF">CLG94_00105</name>
</gene>
<keyword evidence="1" id="KW-0472">Membrane</keyword>
<feature type="signal peptide" evidence="2">
    <location>
        <begin position="1"/>
        <end position="23"/>
    </location>
</feature>
<dbReference type="EMBL" id="NVQC01000003">
    <property type="protein sequence ID" value="PTL37245.1"/>
    <property type="molecule type" value="Genomic_DNA"/>
</dbReference>
<evidence type="ECO:0000313" key="3">
    <source>
        <dbReference type="EMBL" id="PTL37245.1"/>
    </source>
</evidence>
<keyword evidence="2" id="KW-0732">Signal</keyword>
<dbReference type="AlphaFoldDB" id="A0A2T4U1K8"/>
<feature type="transmembrane region" description="Helical" evidence="1">
    <location>
        <begin position="230"/>
        <end position="247"/>
    </location>
</feature>
<reference evidence="3 4" key="1">
    <citation type="submission" date="2017-09" db="EMBL/GenBank/DDBJ databases">
        <title>Bloom of a denitrifying methanotroph, Candidatus Methylomirabilis limnetica, in a deep stratified lake.</title>
        <authorList>
            <person name="Graf J.S."/>
            <person name="Marchant H.K."/>
            <person name="Tienken D."/>
            <person name="Hach P.F."/>
            <person name="Brand A."/>
            <person name="Schubert C.J."/>
            <person name="Kuypers M.M."/>
            <person name="Milucka J."/>
        </authorList>
    </citation>
    <scope>NUCLEOTIDE SEQUENCE [LARGE SCALE GENOMIC DNA]</scope>
    <source>
        <strain evidence="3 4">Zug</strain>
    </source>
</reference>
<proteinExistence type="predicted"/>